<gene>
    <name evidence="1" type="ORF">LR394_08285</name>
</gene>
<dbReference type="Proteomes" id="UP001138997">
    <property type="component" value="Unassembled WGS sequence"/>
</dbReference>
<evidence type="ECO:0000313" key="1">
    <source>
        <dbReference type="EMBL" id="MCD5310890.1"/>
    </source>
</evidence>
<name>A0A9X1NBZ4_9ACTN</name>
<comment type="caution">
    <text evidence="1">The sequence shown here is derived from an EMBL/GenBank/DDBJ whole genome shotgun (WGS) entry which is preliminary data.</text>
</comment>
<dbReference type="RefSeq" id="WP_231440066.1">
    <property type="nucleotide sequence ID" value="NZ_JAJOMB010000003.1"/>
</dbReference>
<accession>A0A9X1NBZ4</accession>
<evidence type="ECO:0000313" key="2">
    <source>
        <dbReference type="Proteomes" id="UP001138997"/>
    </source>
</evidence>
<protein>
    <submittedName>
        <fullName evidence="1">Uncharacterized protein</fullName>
    </submittedName>
</protein>
<keyword evidence="2" id="KW-1185">Reference proteome</keyword>
<organism evidence="1 2">
    <name type="scientific">Kineosporia babensis</name>
    <dbReference type="NCBI Taxonomy" id="499548"/>
    <lineage>
        <taxon>Bacteria</taxon>
        <taxon>Bacillati</taxon>
        <taxon>Actinomycetota</taxon>
        <taxon>Actinomycetes</taxon>
        <taxon>Kineosporiales</taxon>
        <taxon>Kineosporiaceae</taxon>
        <taxon>Kineosporia</taxon>
    </lineage>
</organism>
<proteinExistence type="predicted"/>
<dbReference type="EMBL" id="JAJOMB010000003">
    <property type="protein sequence ID" value="MCD5310890.1"/>
    <property type="molecule type" value="Genomic_DNA"/>
</dbReference>
<sequence>MPADVETSGECICETDIGAQDIDCERHGLMAAYLAQKAESERLTAERDTRASQLEQYRAWLVEMLDELAEVQQGAQGEAAVNWARDRDVTSACLAKFDEITGRK</sequence>
<reference evidence="1" key="1">
    <citation type="submission" date="2021-11" db="EMBL/GenBank/DDBJ databases">
        <title>Streptomyces corallinus and Kineosporia corallina sp. nov., two new coral-derived marine actinobacteria.</title>
        <authorList>
            <person name="Buangrab K."/>
            <person name="Sutthacheep M."/>
            <person name="Yeemin T."/>
            <person name="Harunari E."/>
            <person name="Igarashi Y."/>
            <person name="Sripreechasak P."/>
            <person name="Kanchanasin P."/>
            <person name="Tanasupawat S."/>
            <person name="Phongsopitanun W."/>
        </authorList>
    </citation>
    <scope>NUCLEOTIDE SEQUENCE</scope>
    <source>
        <strain evidence="1">JCM 31032</strain>
    </source>
</reference>
<dbReference type="AlphaFoldDB" id="A0A9X1NBZ4"/>